<protein>
    <submittedName>
        <fullName evidence="1">Uncharacterized protein</fullName>
    </submittedName>
</protein>
<name>A0A7S1PE05_9ALVE</name>
<sequence length="106" mass="12050">MRACVSASQRAAFICMRVRIMQLATQPPIQINASPPILGPIKSQTAWSQQRVCLCVCMWKTQYGQSTSRPTGKKTPTHTHTHTLTHTERAKLFMQGMITMHERRKV</sequence>
<proteinExistence type="predicted"/>
<dbReference type="EMBL" id="HBGB01046826">
    <property type="protein sequence ID" value="CAD9072422.1"/>
    <property type="molecule type" value="Transcribed_RNA"/>
</dbReference>
<evidence type="ECO:0000313" key="1">
    <source>
        <dbReference type="EMBL" id="CAD9072422.1"/>
    </source>
</evidence>
<accession>A0A7S1PE05</accession>
<gene>
    <name evidence="1" type="ORF">VBRA1451_LOCUS27505</name>
</gene>
<organism evidence="1">
    <name type="scientific">Vitrella brassicaformis</name>
    <dbReference type="NCBI Taxonomy" id="1169539"/>
    <lineage>
        <taxon>Eukaryota</taxon>
        <taxon>Sar</taxon>
        <taxon>Alveolata</taxon>
        <taxon>Colpodellida</taxon>
        <taxon>Vitrellaceae</taxon>
        <taxon>Vitrella</taxon>
    </lineage>
</organism>
<reference evidence="1" key="1">
    <citation type="submission" date="2021-01" db="EMBL/GenBank/DDBJ databases">
        <authorList>
            <person name="Corre E."/>
            <person name="Pelletier E."/>
            <person name="Niang G."/>
            <person name="Scheremetjew M."/>
            <person name="Finn R."/>
            <person name="Kale V."/>
            <person name="Holt S."/>
            <person name="Cochrane G."/>
            <person name="Meng A."/>
            <person name="Brown T."/>
            <person name="Cohen L."/>
        </authorList>
    </citation>
    <scope>NUCLEOTIDE SEQUENCE</scope>
    <source>
        <strain evidence="1">CCMP3346</strain>
    </source>
</reference>
<dbReference type="AlphaFoldDB" id="A0A7S1PE05"/>